<dbReference type="InterPro" id="IPR028098">
    <property type="entry name" value="Glyco_trans_4-like_N"/>
</dbReference>
<dbReference type="Pfam" id="PF13439">
    <property type="entry name" value="Glyco_transf_4"/>
    <property type="match status" value="1"/>
</dbReference>
<evidence type="ECO:0000313" key="3">
    <source>
        <dbReference type="Proteomes" id="UP001057498"/>
    </source>
</evidence>
<dbReference type="EMBL" id="AP025730">
    <property type="protein sequence ID" value="BDI06895.1"/>
    <property type="molecule type" value="Genomic_DNA"/>
</dbReference>
<feature type="domain" description="Glycosyltransferase subfamily 4-like N-terminal" evidence="1">
    <location>
        <begin position="33"/>
        <end position="207"/>
    </location>
</feature>
<dbReference type="PANTHER" id="PTHR45947">
    <property type="entry name" value="SULFOQUINOVOSYL TRANSFERASE SQD2"/>
    <property type="match status" value="1"/>
</dbReference>
<dbReference type="CDD" id="cd03814">
    <property type="entry name" value="GT4-like"/>
    <property type="match status" value="1"/>
</dbReference>
<dbReference type="Gene3D" id="3.40.50.2000">
    <property type="entry name" value="Glycogen Phosphorylase B"/>
    <property type="match status" value="2"/>
</dbReference>
<protein>
    <submittedName>
        <fullName evidence="2">Glycosyl transferase</fullName>
    </submittedName>
</protein>
<keyword evidence="2" id="KW-0808">Transferase</keyword>
<evidence type="ECO:0000259" key="1">
    <source>
        <dbReference type="Pfam" id="PF13439"/>
    </source>
</evidence>
<dbReference type="PANTHER" id="PTHR45947:SF3">
    <property type="entry name" value="SULFOQUINOVOSYL TRANSFERASE SQD2"/>
    <property type="match status" value="1"/>
</dbReference>
<name>A0ABN6PSP9_9BURK</name>
<gene>
    <name evidence="2" type="ORF">CATMQ487_38650</name>
</gene>
<evidence type="ECO:0000313" key="2">
    <source>
        <dbReference type="EMBL" id="BDI06895.1"/>
    </source>
</evidence>
<keyword evidence="3" id="KW-1185">Reference proteome</keyword>
<accession>A0ABN6PSP9</accession>
<dbReference type="Proteomes" id="UP001057498">
    <property type="component" value="Chromosome"/>
</dbReference>
<sequence>MRMDALPDPAGPSGAPPRPLRIAYVTETWPPEVNGVALSAARFVQGLLQRGHRVQLLRPHQGEGERMANRQEGAGLAGLEEQLVPGCPLPFYPQLRMGWSRAGTLQRQWQQWQPDLVHVATEGPLAWAALRAARRLGLPVTSDFRTNFHAYSRHYRIGWLQGIVLNYLRAFHRRTDGTMVPTDALRRELAAQGFTDLSVVGRGVDTTLFTPQRRSQALRASWGAQPGDPVLLCVGRLAAEKNLLALVSAFRTLQACHPRARLVLVGDGPLREELRVRCPQAVFAGQRSGEDLAAHYASADLFAFPSLTETYGNVTPEAMASGLALVAFDQAAASQLVRHGENGLLVPPGDALAFCRALAELLDHPQRRQAMGRQARESMRNQGWDEVVARFEALLHQVVLRRGANVGNADSALPAAVRSGA</sequence>
<dbReference type="Pfam" id="PF13692">
    <property type="entry name" value="Glyco_trans_1_4"/>
    <property type="match status" value="1"/>
</dbReference>
<dbReference type="GO" id="GO:0016740">
    <property type="term" value="F:transferase activity"/>
    <property type="evidence" value="ECO:0007669"/>
    <property type="project" value="UniProtKB-KW"/>
</dbReference>
<organism evidence="2 3">
    <name type="scientific">Sphaerotilus microaerophilus</name>
    <dbReference type="NCBI Taxonomy" id="2914710"/>
    <lineage>
        <taxon>Bacteria</taxon>
        <taxon>Pseudomonadati</taxon>
        <taxon>Pseudomonadota</taxon>
        <taxon>Betaproteobacteria</taxon>
        <taxon>Burkholderiales</taxon>
        <taxon>Sphaerotilaceae</taxon>
        <taxon>Sphaerotilus</taxon>
    </lineage>
</organism>
<proteinExistence type="predicted"/>
<reference evidence="2" key="1">
    <citation type="submission" date="2022-04" db="EMBL/GenBank/DDBJ databases">
        <title>Whole genome sequence of Sphaerotilus sp. FB-5.</title>
        <authorList>
            <person name="Takeda M."/>
            <person name="Narihara S."/>
            <person name="Akimoto M."/>
            <person name="Akimoto R."/>
            <person name="Nishiyashiki S."/>
            <person name="Murakami T."/>
        </authorList>
    </citation>
    <scope>NUCLEOTIDE SEQUENCE</scope>
    <source>
        <strain evidence="2">FB-5</strain>
    </source>
</reference>
<dbReference type="InterPro" id="IPR050194">
    <property type="entry name" value="Glycosyltransferase_grp1"/>
</dbReference>
<dbReference type="SUPFAM" id="SSF53756">
    <property type="entry name" value="UDP-Glycosyltransferase/glycogen phosphorylase"/>
    <property type="match status" value="1"/>
</dbReference>